<dbReference type="GO" id="GO:1990481">
    <property type="term" value="P:mRNA pseudouridine synthesis"/>
    <property type="evidence" value="ECO:0007669"/>
    <property type="project" value="TreeGrafter"/>
</dbReference>
<proteinExistence type="inferred from homology"/>
<dbReference type="Gene3D" id="3.30.2350.10">
    <property type="entry name" value="Pseudouridine synthase"/>
    <property type="match status" value="1"/>
</dbReference>
<dbReference type="Gene3D" id="2.30.130.10">
    <property type="entry name" value="PUA domain"/>
    <property type="match status" value="1"/>
</dbReference>
<dbReference type="SUPFAM" id="SSF55120">
    <property type="entry name" value="Pseudouridine synthase"/>
    <property type="match status" value="1"/>
</dbReference>
<feature type="domain" description="Pseudouridine synthase II N-terminal" evidence="4">
    <location>
        <begin position="32"/>
        <end position="180"/>
    </location>
</feature>
<dbReference type="EMBL" id="FPHJ01000049">
    <property type="protein sequence ID" value="SFV65882.1"/>
    <property type="molecule type" value="Genomic_DNA"/>
</dbReference>
<dbReference type="GO" id="GO:0003723">
    <property type="term" value="F:RNA binding"/>
    <property type="evidence" value="ECO:0007669"/>
    <property type="project" value="InterPro"/>
</dbReference>
<dbReference type="HAMAP" id="MF_01080">
    <property type="entry name" value="TruB_bact"/>
    <property type="match status" value="1"/>
</dbReference>
<sequence length="297" mass="33468">MAKNKKGIIIDAVVLLDKPKGISSNAILQKVKRLFNAQKAGHTGSLDPIATGILPICLGQATKLSQFLLNANKRYTFYAQLGATSTTGDIEGEITSINKPLDFSKEQIIQVLSEFTGEISQIPPMYSALKKDGQPLYKLARENITIERQPRNITIFEINFIEYKNNILVCDVLCSKGTYIRTLAEDIAKKLGSGAYLKALQRTEFAHYKLKDAYQFSQLEELKDNNNLMSCLSKTEDMIINFPSLEISNDELREIKFGRTITKDIPDYKWLKLFCANQFIGIAQSTDNIVQPKRLFI</sequence>
<dbReference type="InterPro" id="IPR036974">
    <property type="entry name" value="PUA_sf"/>
</dbReference>
<dbReference type="AlphaFoldDB" id="A0A1W1CJJ3"/>
<dbReference type="InterPro" id="IPR032819">
    <property type="entry name" value="TruB_C"/>
</dbReference>
<name>A0A1W1CJJ3_9ZZZZ</name>
<dbReference type="Pfam" id="PF09157">
    <property type="entry name" value="TruB-C_2"/>
    <property type="match status" value="1"/>
</dbReference>
<evidence type="ECO:0000256" key="2">
    <source>
        <dbReference type="ARBA" id="ARBA00022694"/>
    </source>
</evidence>
<dbReference type="EC" id="5.4.99.25" evidence="1"/>
<dbReference type="InterPro" id="IPR020103">
    <property type="entry name" value="PsdUridine_synth_cat_dom_sf"/>
</dbReference>
<keyword evidence="3" id="KW-0413">Isomerase</keyword>
<evidence type="ECO:0000313" key="7">
    <source>
        <dbReference type="EMBL" id="SFV65882.1"/>
    </source>
</evidence>
<gene>
    <name evidence="7" type="ORF">MNB_SUP05-5-581</name>
</gene>
<dbReference type="Pfam" id="PF01509">
    <property type="entry name" value="TruB_N"/>
    <property type="match status" value="1"/>
</dbReference>
<evidence type="ECO:0000259" key="6">
    <source>
        <dbReference type="Pfam" id="PF16198"/>
    </source>
</evidence>
<evidence type="ECO:0000256" key="1">
    <source>
        <dbReference type="ARBA" id="ARBA00012787"/>
    </source>
</evidence>
<dbReference type="InterPro" id="IPR002501">
    <property type="entry name" value="PsdUridine_synth_N"/>
</dbReference>
<accession>A0A1W1CJJ3</accession>
<feature type="domain" description="tRNA pseudouridine synthase II TruB subfamily 1 C-terminal" evidence="5">
    <location>
        <begin position="243"/>
        <end position="296"/>
    </location>
</feature>
<dbReference type="InterPro" id="IPR014780">
    <property type="entry name" value="tRNA_psdUridine_synth_TruB"/>
</dbReference>
<dbReference type="CDD" id="cd02573">
    <property type="entry name" value="PseudoU_synth_EcTruB"/>
    <property type="match status" value="1"/>
</dbReference>
<dbReference type="InterPro" id="IPR015240">
    <property type="entry name" value="tRNA_sdUridine_synth_fam1_C"/>
</dbReference>
<evidence type="ECO:0000259" key="5">
    <source>
        <dbReference type="Pfam" id="PF09157"/>
    </source>
</evidence>
<dbReference type="Pfam" id="PF16198">
    <property type="entry name" value="TruB_C_2"/>
    <property type="match status" value="1"/>
</dbReference>
<feature type="domain" description="tRNA pseudouridylate synthase B C-terminal" evidence="6">
    <location>
        <begin position="181"/>
        <end position="222"/>
    </location>
</feature>
<dbReference type="GO" id="GO:0016829">
    <property type="term" value="F:lyase activity"/>
    <property type="evidence" value="ECO:0007669"/>
    <property type="project" value="UniProtKB-KW"/>
</dbReference>
<protein>
    <recommendedName>
        <fullName evidence="1">tRNA pseudouridine(55) synthase</fullName>
        <ecNumber evidence="1">5.4.99.25</ecNumber>
    </recommendedName>
</protein>
<organism evidence="7">
    <name type="scientific">hydrothermal vent metagenome</name>
    <dbReference type="NCBI Taxonomy" id="652676"/>
    <lineage>
        <taxon>unclassified sequences</taxon>
        <taxon>metagenomes</taxon>
        <taxon>ecological metagenomes</taxon>
    </lineage>
</organism>
<evidence type="ECO:0000259" key="4">
    <source>
        <dbReference type="Pfam" id="PF01509"/>
    </source>
</evidence>
<keyword evidence="7" id="KW-0456">Lyase</keyword>
<reference evidence="7" key="1">
    <citation type="submission" date="2016-10" db="EMBL/GenBank/DDBJ databases">
        <authorList>
            <person name="de Groot N.N."/>
        </authorList>
    </citation>
    <scope>NUCLEOTIDE SEQUENCE</scope>
</reference>
<dbReference type="GO" id="GO:0006400">
    <property type="term" value="P:tRNA modification"/>
    <property type="evidence" value="ECO:0007669"/>
    <property type="project" value="TreeGrafter"/>
</dbReference>
<dbReference type="PANTHER" id="PTHR13767:SF2">
    <property type="entry name" value="PSEUDOURIDYLATE SYNTHASE TRUB1"/>
    <property type="match status" value="1"/>
</dbReference>
<keyword evidence="2" id="KW-0819">tRNA processing</keyword>
<evidence type="ECO:0000256" key="3">
    <source>
        <dbReference type="ARBA" id="ARBA00023235"/>
    </source>
</evidence>
<dbReference type="PANTHER" id="PTHR13767">
    <property type="entry name" value="TRNA-PSEUDOURIDINE SYNTHASE"/>
    <property type="match status" value="1"/>
</dbReference>
<dbReference type="NCBIfam" id="TIGR00431">
    <property type="entry name" value="TruB"/>
    <property type="match status" value="1"/>
</dbReference>
<dbReference type="GO" id="GO:0160148">
    <property type="term" value="F:tRNA pseudouridine(55) synthase activity"/>
    <property type="evidence" value="ECO:0007669"/>
    <property type="project" value="UniProtKB-EC"/>
</dbReference>